<dbReference type="EMBL" id="JACPUR010000018">
    <property type="protein sequence ID" value="MBI3127600.1"/>
    <property type="molecule type" value="Genomic_DNA"/>
</dbReference>
<dbReference type="Gene3D" id="1.10.260.40">
    <property type="entry name" value="lambda repressor-like DNA-binding domains"/>
    <property type="match status" value="1"/>
</dbReference>
<sequence>MKAGRTFSFRPADVKAIRTGLKKSQAEFALMIGVSVATLQNWEQGRRQPEGPARALLKVAAENPKAVERALSA</sequence>
<keyword evidence="1" id="KW-0805">Transcription regulation</keyword>
<feature type="domain" description="HTH cro/C1-type" evidence="4">
    <location>
        <begin position="14"/>
        <end position="49"/>
    </location>
</feature>
<dbReference type="CDD" id="cd00093">
    <property type="entry name" value="HTH_XRE"/>
    <property type="match status" value="1"/>
</dbReference>
<evidence type="ECO:0000256" key="3">
    <source>
        <dbReference type="ARBA" id="ARBA00023163"/>
    </source>
</evidence>
<dbReference type="InterPro" id="IPR001387">
    <property type="entry name" value="Cro/C1-type_HTH"/>
</dbReference>
<evidence type="ECO:0000313" key="5">
    <source>
        <dbReference type="EMBL" id="MBI3127600.1"/>
    </source>
</evidence>
<comment type="caution">
    <text evidence="5">The sequence shown here is derived from an EMBL/GenBank/DDBJ whole genome shotgun (WGS) entry which is preliminary data.</text>
</comment>
<reference evidence="5" key="1">
    <citation type="submission" date="2020-07" db="EMBL/GenBank/DDBJ databases">
        <title>Huge and variable diversity of episymbiotic CPR bacteria and DPANN archaea in groundwater ecosystems.</title>
        <authorList>
            <person name="He C.Y."/>
            <person name="Keren R."/>
            <person name="Whittaker M."/>
            <person name="Farag I.F."/>
            <person name="Doudna J."/>
            <person name="Cate J.H.D."/>
            <person name="Banfield J.F."/>
        </authorList>
    </citation>
    <scope>NUCLEOTIDE SEQUENCE</scope>
    <source>
        <strain evidence="5">NC_groundwater_763_Ag_S-0.2um_68_21</strain>
    </source>
</reference>
<evidence type="ECO:0000256" key="2">
    <source>
        <dbReference type="ARBA" id="ARBA00023125"/>
    </source>
</evidence>
<protein>
    <submittedName>
        <fullName evidence="5">Helix-turn-helix domain-containing protein</fullName>
    </submittedName>
</protein>
<evidence type="ECO:0000256" key="1">
    <source>
        <dbReference type="ARBA" id="ARBA00023015"/>
    </source>
</evidence>
<evidence type="ECO:0000259" key="4">
    <source>
        <dbReference type="PROSITE" id="PS50943"/>
    </source>
</evidence>
<dbReference type="GO" id="GO:0003677">
    <property type="term" value="F:DNA binding"/>
    <property type="evidence" value="ECO:0007669"/>
    <property type="project" value="UniProtKB-KW"/>
</dbReference>
<keyword evidence="3" id="KW-0804">Transcription</keyword>
<proteinExistence type="predicted"/>
<gene>
    <name evidence="5" type="ORF">HYZ11_08365</name>
</gene>
<dbReference type="PANTHER" id="PTHR36511:SF4">
    <property type="entry name" value="ANTITOXIN MQSA"/>
    <property type="match status" value="1"/>
</dbReference>
<dbReference type="SMART" id="SM00530">
    <property type="entry name" value="HTH_XRE"/>
    <property type="match status" value="1"/>
</dbReference>
<dbReference type="InterPro" id="IPR010982">
    <property type="entry name" value="Lambda_DNA-bd_dom_sf"/>
</dbReference>
<name>A0A932MMF7_UNCTE</name>
<dbReference type="PANTHER" id="PTHR36511">
    <property type="entry name" value="MERR FAMILY BACTERIAL REGULATORY PROTEIN"/>
    <property type="match status" value="1"/>
</dbReference>
<dbReference type="Proteomes" id="UP000782312">
    <property type="component" value="Unassembled WGS sequence"/>
</dbReference>
<accession>A0A932MMF7</accession>
<dbReference type="SUPFAM" id="SSF47413">
    <property type="entry name" value="lambda repressor-like DNA-binding domains"/>
    <property type="match status" value="1"/>
</dbReference>
<dbReference type="PROSITE" id="PS50943">
    <property type="entry name" value="HTH_CROC1"/>
    <property type="match status" value="1"/>
</dbReference>
<keyword evidence="2" id="KW-0238">DNA-binding</keyword>
<dbReference type="Pfam" id="PF01381">
    <property type="entry name" value="HTH_3"/>
    <property type="match status" value="1"/>
</dbReference>
<dbReference type="AlphaFoldDB" id="A0A932MMF7"/>
<organism evidence="5 6">
    <name type="scientific">Tectimicrobiota bacterium</name>
    <dbReference type="NCBI Taxonomy" id="2528274"/>
    <lineage>
        <taxon>Bacteria</taxon>
        <taxon>Pseudomonadati</taxon>
        <taxon>Nitrospinota/Tectimicrobiota group</taxon>
        <taxon>Candidatus Tectimicrobiota</taxon>
    </lineage>
</organism>
<evidence type="ECO:0000313" key="6">
    <source>
        <dbReference type="Proteomes" id="UP000782312"/>
    </source>
</evidence>
<dbReference type="InterPro" id="IPR052359">
    <property type="entry name" value="HTH-type_reg/antitoxin"/>
</dbReference>